<comment type="caution">
    <text evidence="3">The sequence shown here is derived from an EMBL/GenBank/DDBJ whole genome shotgun (WGS) entry which is preliminary data.</text>
</comment>
<dbReference type="InterPro" id="IPR005511">
    <property type="entry name" value="SMP-30"/>
</dbReference>
<comment type="similarity">
    <text evidence="1">Belongs to the SMP-30/CGR1 family.</text>
</comment>
<dbReference type="Gene3D" id="2.120.10.30">
    <property type="entry name" value="TolB, C-terminal domain"/>
    <property type="match status" value="1"/>
</dbReference>
<protein>
    <submittedName>
        <fullName evidence="3">SMP-30/gluconolactonase/LRE family protein</fullName>
    </submittedName>
</protein>
<dbReference type="Proteomes" id="UP001202117">
    <property type="component" value="Unassembled WGS sequence"/>
</dbReference>
<dbReference type="PRINTS" id="PR01790">
    <property type="entry name" value="SMP30FAMILY"/>
</dbReference>
<dbReference type="InterPro" id="IPR013658">
    <property type="entry name" value="SGL"/>
</dbReference>
<evidence type="ECO:0000256" key="1">
    <source>
        <dbReference type="ARBA" id="ARBA00008853"/>
    </source>
</evidence>
<dbReference type="InterPro" id="IPR011042">
    <property type="entry name" value="6-blade_b-propeller_TolB-like"/>
</dbReference>
<keyword evidence="4" id="KW-1185">Reference proteome</keyword>
<dbReference type="PANTHER" id="PTHR10907:SF47">
    <property type="entry name" value="REGUCALCIN"/>
    <property type="match status" value="1"/>
</dbReference>
<evidence type="ECO:0000259" key="2">
    <source>
        <dbReference type="Pfam" id="PF08450"/>
    </source>
</evidence>
<organism evidence="3 4">
    <name type="scientific">Halomonas flagellata</name>
    <dbReference type="NCBI Taxonomy" id="2920385"/>
    <lineage>
        <taxon>Bacteria</taxon>
        <taxon>Pseudomonadati</taxon>
        <taxon>Pseudomonadota</taxon>
        <taxon>Gammaproteobacteria</taxon>
        <taxon>Oceanospirillales</taxon>
        <taxon>Halomonadaceae</taxon>
        <taxon>Halomonas</taxon>
    </lineage>
</organism>
<proteinExistence type="inferred from homology"/>
<dbReference type="PANTHER" id="PTHR10907">
    <property type="entry name" value="REGUCALCIN"/>
    <property type="match status" value="1"/>
</dbReference>
<evidence type="ECO:0000313" key="3">
    <source>
        <dbReference type="EMBL" id="MCH4564003.1"/>
    </source>
</evidence>
<dbReference type="Pfam" id="PF08450">
    <property type="entry name" value="SGL"/>
    <property type="match status" value="1"/>
</dbReference>
<accession>A0ABS9RVX3</accession>
<name>A0ABS9RVX3_9GAMM</name>
<dbReference type="EMBL" id="JAKVPY010000014">
    <property type="protein sequence ID" value="MCH4564003.1"/>
    <property type="molecule type" value="Genomic_DNA"/>
</dbReference>
<dbReference type="SUPFAM" id="SSF63829">
    <property type="entry name" value="Calcium-dependent phosphotriesterase"/>
    <property type="match status" value="1"/>
</dbReference>
<reference evidence="3 4" key="1">
    <citation type="submission" date="2022-02" db="EMBL/GenBank/DDBJ databases">
        <title>Halomonas fukangensis sp. nov., a halophilic bacterium isolated from a bulk soil of Kalidium foliatum at Fukang.</title>
        <authorList>
            <person name="Huang Y."/>
        </authorList>
    </citation>
    <scope>NUCLEOTIDE SEQUENCE [LARGE SCALE GENOMIC DNA]</scope>
    <source>
        <strain evidence="3 4">EGI 63088</strain>
    </source>
</reference>
<sequence>MVDASQIECVWRGRSMLGEGPLWCPGLGAAGWVVFVDILRARLHAYDLASGDTHGWALEEACCWLAPREDGDGFIAGLRSRLVHLRLSESGPNIVAEWATPGDEPAGNRFNDAKVDPQGRLWFGSMDDDAERPIGSLYRLDRHGPVRVDTGYRVANGPAISPDGATLYHSDTPLGVIYAFDLSPDGELSNKREHVRFNATQGFPDGMTCDVEGGLWVAHWDGGRVSRFRPDGGLDETLTLPASRVTSCTFAGPRLDQLFITSAAVERDEEGLAGGLFRVKPCVSGVMPAAYRRSTEYH</sequence>
<dbReference type="RefSeq" id="WP_240568616.1">
    <property type="nucleotide sequence ID" value="NZ_JAKVPY010000014.1"/>
</dbReference>
<evidence type="ECO:0000313" key="4">
    <source>
        <dbReference type="Proteomes" id="UP001202117"/>
    </source>
</evidence>
<feature type="domain" description="SMP-30/Gluconolactonase/LRE-like region" evidence="2">
    <location>
        <begin position="17"/>
        <end position="263"/>
    </location>
</feature>
<gene>
    <name evidence="3" type="ORF">MKP05_12790</name>
</gene>